<evidence type="ECO:0000313" key="9">
    <source>
        <dbReference type="Proteomes" id="UP000230066"/>
    </source>
</evidence>
<dbReference type="GO" id="GO:0005929">
    <property type="term" value="C:cilium"/>
    <property type="evidence" value="ECO:0007669"/>
    <property type="project" value="UniProtKB-SubCell"/>
</dbReference>
<keyword evidence="5" id="KW-0966">Cell projection</keyword>
<dbReference type="SUPFAM" id="SSF47576">
    <property type="entry name" value="Calponin-homology domain, CH-domain"/>
    <property type="match status" value="1"/>
</dbReference>
<dbReference type="GO" id="GO:0060271">
    <property type="term" value="P:cilium assembly"/>
    <property type="evidence" value="ECO:0007669"/>
    <property type="project" value="TreeGrafter"/>
</dbReference>
<name>A0A4E0RD33_FASHE</name>
<gene>
    <name evidence="8" type="ORF">D915_005036</name>
</gene>
<feature type="region of interest" description="Disordered" evidence="6">
    <location>
        <begin position="1236"/>
        <end position="1258"/>
    </location>
</feature>
<evidence type="ECO:0000256" key="6">
    <source>
        <dbReference type="SAM" id="MobiDB-lite"/>
    </source>
</evidence>
<evidence type="ECO:0000256" key="5">
    <source>
        <dbReference type="ARBA" id="ARBA00023273"/>
    </source>
</evidence>
<dbReference type="InterPro" id="IPR013783">
    <property type="entry name" value="Ig-like_fold"/>
</dbReference>
<feature type="compositionally biased region" description="Polar residues" evidence="6">
    <location>
        <begin position="1807"/>
        <end position="1817"/>
    </location>
</feature>
<keyword evidence="4" id="KW-0969">Cilium</keyword>
<evidence type="ECO:0000259" key="7">
    <source>
        <dbReference type="PROSITE" id="PS50021"/>
    </source>
</evidence>
<feature type="region of interest" description="Disordered" evidence="6">
    <location>
        <begin position="3105"/>
        <end position="3140"/>
    </location>
</feature>
<dbReference type="PANTHER" id="PTHR45912">
    <property type="entry name" value="CILIA- AND FLAGELLA-ASSOCIATED PROTEIN 47"/>
    <property type="match status" value="1"/>
</dbReference>
<comment type="subcellular location">
    <subcellularLocation>
        <location evidence="1">Cell projection</location>
        <location evidence="1">Cilium</location>
    </subcellularLocation>
    <subcellularLocation>
        <location evidence="2">Cytoplasm</location>
    </subcellularLocation>
</comment>
<keyword evidence="9" id="KW-1185">Reference proteome</keyword>
<dbReference type="EMBL" id="JXXN02001690">
    <property type="protein sequence ID" value="THD24274.1"/>
    <property type="molecule type" value="Genomic_DNA"/>
</dbReference>
<keyword evidence="3" id="KW-0963">Cytoplasm</keyword>
<dbReference type="Gene3D" id="2.60.40.10">
    <property type="entry name" value="Immunoglobulins"/>
    <property type="match status" value="5"/>
</dbReference>
<evidence type="ECO:0000256" key="1">
    <source>
        <dbReference type="ARBA" id="ARBA00004138"/>
    </source>
</evidence>
<feature type="compositionally biased region" description="Polar residues" evidence="6">
    <location>
        <begin position="3105"/>
        <end position="3119"/>
    </location>
</feature>
<dbReference type="InterPro" id="IPR001715">
    <property type="entry name" value="CH_dom"/>
</dbReference>
<reference evidence="8" key="1">
    <citation type="submission" date="2019-03" db="EMBL/GenBank/DDBJ databases">
        <title>Improved annotation for the trematode Fasciola hepatica.</title>
        <authorList>
            <person name="Choi Y.-J."/>
            <person name="Martin J."/>
            <person name="Mitreva M."/>
        </authorList>
    </citation>
    <scope>NUCLEOTIDE SEQUENCE [LARGE SCALE GENOMIC DNA]</scope>
</reference>
<dbReference type="InterPro" id="IPR036872">
    <property type="entry name" value="CH_dom_sf"/>
</dbReference>
<dbReference type="InterPro" id="IPR058952">
    <property type="entry name" value="Ig_CFAP47"/>
</dbReference>
<organism evidence="8 9">
    <name type="scientific">Fasciola hepatica</name>
    <name type="common">Liver fluke</name>
    <dbReference type="NCBI Taxonomy" id="6192"/>
    <lineage>
        <taxon>Eukaryota</taxon>
        <taxon>Metazoa</taxon>
        <taxon>Spiralia</taxon>
        <taxon>Lophotrochozoa</taxon>
        <taxon>Platyhelminthes</taxon>
        <taxon>Trematoda</taxon>
        <taxon>Digenea</taxon>
        <taxon>Plagiorchiida</taxon>
        <taxon>Echinostomata</taxon>
        <taxon>Echinostomatoidea</taxon>
        <taxon>Fasciolidae</taxon>
        <taxon>Fasciola</taxon>
    </lineage>
</organism>
<feature type="region of interest" description="Disordered" evidence="6">
    <location>
        <begin position="2189"/>
        <end position="2226"/>
    </location>
</feature>
<sequence>MPDPFVDLHGVRIRPSNILIKDATPSKVQKITVIIQNISGHVKVVRIYPPQTKLVHLATRLCEVSIAPGIEHVGVLTSNLTTNLSEPVIDRLIVTVNGEKIKIPLEIIPPRPMLTLPDTVSLGLLVRQNKVIHHVITLENEGLKPGTFRISTSSNPLLEIVPRTGLVPGEASLDLTIGFIPKVIQKLEELFEVELEGQDIRHLRVVGEVIQPGFTLLPYTANDNEVAAVRSGNSHDEQCAQDLEIVITGTLVPVRLVLLLDLDALTDPNVSGKQMPGNRLLVEFGQCQVGEQRTAVFYLVNQGEELPIRFRLPRVAHFRPRPQQGLIRPDGRQMICVDFVPRQYGTFHVEQKIVVLGQRWNENKGRMMKDHKIYETAVLFHASSHLITQLPRVRFNPGIVPKVTNEVGYSTDLVEFGSSYPCPRNAVVGHTGVTSLRGLPAHTYEEWNRWLSHQESKEESGWQTVKSSKIAFPNDRCGSIRPALKHLDMRTPFCRVIRHSYVDPDYELTEAEATRHLDHILPYARFIREHAERARQFTRDTILSQWEKPPFYGLIPFIAENEAKPLQLSEIEEAKLVCPSKRSRVHELLTTKAMEMAQEIAVQKSPLLQFKCDKQIRLILTDPPTVNFGDVCPHTTKQIELTVINPLDRCILIELDVDCPELKRTRPKEHIVRPNSKIQIAITLEATELGRLQRNLKVTINTVHQNNLVVFANVVHVSLLIDPPVLDLTAEGIGYGWVADSGIRGHVTLHNPFHAPARFAWKSCDQDNAFTIRPVRGTVEPFHCLICEVTYYPGFSGTSKQHFKLLVHEKVPAPSNMVARRRESQQATEPDMLICTVKMPQCKLIFSLRRLTLGQIAYRLPCKRSVRVSNLGIGPAFFRIEAEANQDHILTARPGSIISRGTTKTSAVPVNILVSPSQGEVPVGGHVDLQITAVPLRMGKFEATLRLITHDNHTSVMAVCGTVIPHEVTLHSTMSDFGGVCVTGQSELSFGLSNTGNTEALVEIDLRDHPEFQIVPESHPIGRSSTHSSIRHNSTLFTWSNETSETPSRMDHRKLVAVHDFNLNILVNKTPLGHTSSSETPSDFNSLEHNIDRNQVKKTSHRVLAIGLRQPLSVEPHNGEVAFDCSLDDTGSTLDGTISQQFCLESMNSDPVFWALDMRGVQQFNKTRHGQLELHDFTGVILTPDMDGFIRGELDKLGTQVTFTLVCQATNPGSAEIRLPIFLLKQTSHRTGSVLKCANSSGKSSDKRNCQNSSPDQLNPDATQLFKTIKICVRTEKPHLLCQPERILLPPVPPGVEVRVPIRLTTSHPIRSEFTISVCWPVPETGQVDLGAVEAADLECPFTAEFPAGQGKCVFLQPSEGNRLFALPLWLRFRSHVNGLLLAPHPRPVCLVFSALPTRASAQSMDSVCQRSRMLSVALPISVAVDNSLLSWFTYVTRRPTEFELGYKSGVHIWELPFVEMNSSESLHSPQNGVFPRSVSQQISCMYGLLTFTGPALCLKSKAPFRSLSAQSCQSPNRFLRNPIDDAIPDWQFNDQTATSFVQRWLTLHGFPNGHHPIRFPEDFRSCIAFNPTRGSHASSTHWIGQMGLDQSTLATSGTNSGSVTRPIGLLYTCLTHLCGGRSPPGVPANITLQLSQPSESLSTVHFYLASLITFVRSQGGCLSHVLPEHLMHPVDYHTWYAHKRPGLTDSARLMLLPTDVLTDPRRSVMSFHSQSSLSDRRQPQDVNGSLDKDTATDRSSTSRTEGITESVGIIRLPLNPLPELDPVTFENVSRRAWTDLMLQLMKCLVVQRIKQKHLDRLHLPPQTISSEPSESNKTQRTTATNTLTTGGVSGHSGDKPRGEAPQDQEPQQCGSNEVPLITDRSPRHSSTSNCYSNSERTLLRWMNQAYEQARNRGWSLEKESVVKLDERSVINFDRDLSDSVVLAAIIGLYIPTLIPLHLSGLYLRPVSPEQRLHNAIHLVLAIKSAHLDFDIRPTDLTHPHPAAMLMLCLHLFYRLPDYIPQQAILFKASLRGACKRLIQLSNPTHTPLIFSCFILGRARKDFVCQSVKMDGKRNRLSAVSDSNEQHNISSIPDVLVDIPAKSNVQLSVEYRPRFLRNTEATLFAVSNRCGAIRGRTLVFNLSGKTTGLGSSLISTVSAPCYERRDLNLPVHSPYAQADEFAVSIFESSQDLFVVMCQAKGLDMPPNQLLHDENNKEDDRVDDSTDSQTEYTPGPIRRDKDALPHIRLDDGKLQCFFCSVKSIHLDGMDTVATVNSRPVGTDKHSKQEEILKNSANPVTSLPLIYLPLNWGVRQCCLLLSSEKVGEFVILVRGTAELPKSSLIPFPASASTKPDPEPNEARTHRVASAIAAASFGRSGDPNVVYLRIPVGQPVYESLTLPSSNEARRAALIQAVQLRLSPYELKRRQLADTLNSPDLLEMADTLLALPQSPTQYASKKERKGRTKRGSNALVYNVTAESNIVSVPATTTLYPSSSSSRGIPLKLKLEAPKPGLFPCRLIVHRPDDIRVYTIECVAVPESLKILLNFTAPLNQSVVQPVPIANKSAYDWELVARYTGAASWFAGPSSLIVAAGRTGTYPITFMARRETTIQAELILSNVTDGSSHMFLLRGTGLKPVSLGLIKLVCRVGGCEQEKRALTAQNHSNQLHSFTISVPNNTSKKQCYRVETDQLADYVTWSWPNQTNVEQFEVLPGRSEECQLYFRVTKRGLFRGIVVFVSGTIEACDSTKTSTPAESHLSASVNTSQDFAEITHPQSTDLDKLNAEKTNQMDSLYRVWYELEMLVEPGPPIKQLQLTCACLSHTILEVPFCVLSEWFTTTDDSFELEVDIKGDGLTGPDRHSITKSDVSADSVYRLEYWPSAVGQNKGSLTFYHPACGEFWFELFLEATPPQPVSVPRICCELGKSKVTTILLENPTNRTISLRPRVTNPEVFSLHWNTSACQLALLSNRLSANYEVHSRVRSRGSLTRSDWDIQLHTSRDSFQDLDQCGLADSRPKSTVTLVAKSRLRLGVKFTPHALGELEHNGQIEFLSKELSAWRFDLQGCGLPPEPRDPVYTNVEIGSAVTFTLSMINPFRHPVICDIYLTPVNFSGLLKRIECAHSSAFSSDQQPQRQQPTPGKSPMEAATQPGATPASRGFGPMDLNKPLESAFQLLLRREKGVCIEAKAVFDIPIIFAPTEMREHEAICCAVMRRVDGQCLGHRTETNEEIEELRWLIPVKGIPEASSEITCLQQVDAVQNSVSVPHPLLASTSQTPALIVGVARSVSRFHILLDLSSNVPLTKSDHHSFSPDMLAEDRPSQIRIRPISSTRSQPGSAGSRTQSSPFELFSSSSWWSRVESGDVSWKLEMISREQDRELAELINFDQLVRSCVNIHFVRMKKKKPNGPIELVLGVVFTPPRPFRCSAELTVQSELGAIWRFALNIEAKQPPVDDTIFMPKLGLGRAVKASLILTSSTDEPEPFVAKLHPPEQSGFQLEPTIGVLPVGPLEGDTTTPVPVITITYTPSRYGAPDKARLIVQTPNSEWHYQLIGDVPTYQHPDKPADQSTTTVHEANQRTRLLKRRKMNFVQHNLRNVSINTKTVTKLHK</sequence>
<evidence type="ECO:0000313" key="8">
    <source>
        <dbReference type="EMBL" id="THD24274.1"/>
    </source>
</evidence>
<dbReference type="PROSITE" id="PS50021">
    <property type="entry name" value="CH"/>
    <property type="match status" value="1"/>
</dbReference>
<evidence type="ECO:0000256" key="3">
    <source>
        <dbReference type="ARBA" id="ARBA00022490"/>
    </source>
</evidence>
<comment type="caution">
    <text evidence="8">The sequence shown here is derived from an EMBL/GenBank/DDBJ whole genome shotgun (WGS) entry which is preliminary data.</text>
</comment>
<dbReference type="Gene3D" id="1.10.418.10">
    <property type="entry name" value="Calponin-like domain"/>
    <property type="match status" value="1"/>
</dbReference>
<dbReference type="Pfam" id="PF24529">
    <property type="entry name" value="CFAP47"/>
    <property type="match status" value="1"/>
</dbReference>
<dbReference type="InterPro" id="IPR053879">
    <property type="entry name" value="HYDIN_VesB_CFA65-like_Ig"/>
</dbReference>
<dbReference type="InterPro" id="IPR056343">
    <property type="entry name" value="CFAP47_dom"/>
</dbReference>
<dbReference type="Pfam" id="PF26579">
    <property type="entry name" value="Ig_CFAP47"/>
    <property type="match status" value="1"/>
</dbReference>
<dbReference type="GO" id="GO:0005737">
    <property type="term" value="C:cytoplasm"/>
    <property type="evidence" value="ECO:0007669"/>
    <property type="project" value="UniProtKB-SubCell"/>
</dbReference>
<evidence type="ECO:0000256" key="4">
    <source>
        <dbReference type="ARBA" id="ARBA00023069"/>
    </source>
</evidence>
<dbReference type="PANTHER" id="PTHR45912:SF3">
    <property type="entry name" value="CILIA- AND FLAGELLA-ASSOCIATED PROTEIN 47"/>
    <property type="match status" value="1"/>
</dbReference>
<feature type="compositionally biased region" description="Basic and acidic residues" evidence="6">
    <location>
        <begin position="2194"/>
        <end position="2207"/>
    </location>
</feature>
<feature type="compositionally biased region" description="Low complexity" evidence="6">
    <location>
        <begin position="1819"/>
        <end position="1830"/>
    </location>
</feature>
<accession>A0A4E0RD33</accession>
<dbReference type="SMART" id="SM00033">
    <property type="entry name" value="CH"/>
    <property type="match status" value="1"/>
</dbReference>
<feature type="domain" description="Calponin-homology (CH)" evidence="7">
    <location>
        <begin position="1877"/>
        <end position="2001"/>
    </location>
</feature>
<protein>
    <recommendedName>
        <fullName evidence="7">Calponin-homology (CH) domain-containing protein</fullName>
    </recommendedName>
</protein>
<feature type="region of interest" description="Disordered" evidence="6">
    <location>
        <begin position="1712"/>
        <end position="1747"/>
    </location>
</feature>
<dbReference type="Pfam" id="PF22544">
    <property type="entry name" value="HYDIN_VesB_CFA65-like_Ig"/>
    <property type="match status" value="1"/>
</dbReference>
<proteinExistence type="predicted"/>
<feature type="region of interest" description="Disordered" evidence="6">
    <location>
        <begin position="1804"/>
        <end position="1875"/>
    </location>
</feature>
<dbReference type="Proteomes" id="UP000230066">
    <property type="component" value="Unassembled WGS sequence"/>
</dbReference>
<evidence type="ECO:0000256" key="2">
    <source>
        <dbReference type="ARBA" id="ARBA00004496"/>
    </source>
</evidence>